<accession>A0AAV8X264</accession>
<gene>
    <name evidence="2" type="ORF">NQ318_002864</name>
</gene>
<dbReference type="GO" id="GO:0016593">
    <property type="term" value="C:Cdc73/Paf1 complex"/>
    <property type="evidence" value="ECO:0007669"/>
    <property type="project" value="InterPro"/>
</dbReference>
<dbReference type="AlphaFoldDB" id="A0AAV8X264"/>
<dbReference type="InterPro" id="IPR007852">
    <property type="entry name" value="Cdc73/Parafibromin"/>
</dbReference>
<dbReference type="GO" id="GO:0032968">
    <property type="term" value="P:positive regulation of transcription elongation by RNA polymerase II"/>
    <property type="evidence" value="ECO:0007669"/>
    <property type="project" value="TreeGrafter"/>
</dbReference>
<dbReference type="GO" id="GO:0006368">
    <property type="term" value="P:transcription elongation by RNA polymerase II"/>
    <property type="evidence" value="ECO:0007669"/>
    <property type="project" value="InterPro"/>
</dbReference>
<evidence type="ECO:0000259" key="1">
    <source>
        <dbReference type="Pfam" id="PF16050"/>
    </source>
</evidence>
<organism evidence="2 3">
    <name type="scientific">Aromia moschata</name>
    <dbReference type="NCBI Taxonomy" id="1265417"/>
    <lineage>
        <taxon>Eukaryota</taxon>
        <taxon>Metazoa</taxon>
        <taxon>Ecdysozoa</taxon>
        <taxon>Arthropoda</taxon>
        <taxon>Hexapoda</taxon>
        <taxon>Insecta</taxon>
        <taxon>Pterygota</taxon>
        <taxon>Neoptera</taxon>
        <taxon>Endopterygota</taxon>
        <taxon>Coleoptera</taxon>
        <taxon>Polyphaga</taxon>
        <taxon>Cucujiformia</taxon>
        <taxon>Chrysomeloidea</taxon>
        <taxon>Cerambycidae</taxon>
        <taxon>Cerambycinae</taxon>
        <taxon>Callichromatini</taxon>
        <taxon>Aromia</taxon>
    </lineage>
</organism>
<dbReference type="Proteomes" id="UP001162162">
    <property type="component" value="Unassembled WGS sequence"/>
</dbReference>
<dbReference type="PANTHER" id="PTHR12466:SF8">
    <property type="entry name" value="PARAFIBROMIN"/>
    <property type="match status" value="1"/>
</dbReference>
<dbReference type="Pfam" id="PF16050">
    <property type="entry name" value="CDC73_N"/>
    <property type="match status" value="1"/>
</dbReference>
<evidence type="ECO:0000313" key="3">
    <source>
        <dbReference type="Proteomes" id="UP001162162"/>
    </source>
</evidence>
<name>A0AAV8X264_9CUCU</name>
<protein>
    <recommendedName>
        <fullName evidence="1">Paf1 complex subunit Cdc73 N-terminal domain-containing protein</fullName>
    </recommendedName>
</protein>
<feature type="domain" description="Paf1 complex subunit Cdc73 N-terminal" evidence="1">
    <location>
        <begin position="1"/>
        <end position="220"/>
    </location>
</feature>
<comment type="caution">
    <text evidence="2">The sequence shown here is derived from an EMBL/GenBank/DDBJ whole genome shotgun (WGS) entry which is preliminary data.</text>
</comment>
<dbReference type="EMBL" id="JAPWTK010001339">
    <property type="protein sequence ID" value="KAJ8932914.1"/>
    <property type="molecule type" value="Genomic_DNA"/>
</dbReference>
<dbReference type="GO" id="GO:0000993">
    <property type="term" value="F:RNA polymerase II complex binding"/>
    <property type="evidence" value="ECO:0007669"/>
    <property type="project" value="TreeGrafter"/>
</dbReference>
<keyword evidence="3" id="KW-1185">Reference proteome</keyword>
<evidence type="ECO:0000313" key="2">
    <source>
        <dbReference type="EMBL" id="KAJ8932914.1"/>
    </source>
</evidence>
<dbReference type="InterPro" id="IPR032041">
    <property type="entry name" value="Cdc73_N"/>
</dbReference>
<proteinExistence type="predicted"/>
<dbReference type="PANTHER" id="PTHR12466">
    <property type="entry name" value="CDC73 DOMAIN PROTEIN"/>
    <property type="match status" value="1"/>
</dbReference>
<sequence length="228" mass="26053">MTDPLSLLREYHVNKKEIIEGDGQIIFGEFSWPKNAKTNYITWKPGKDKTVKEYYTLECLLFILKNEALVHPVYARKAYAENMPVVRRPDRKDLLAYLNGEIADCPSIDKSALLEIPMQVKRSDDYNELESLAKKPRFDDIHLQKAKETEIAAMLDTPKKSSVSVYNIRSLSETISAEKIASIKAKHLAMKRTKIKTNNNLEQEINIMAILNLDVDITKDGSTHLDKS</sequence>
<reference evidence="2" key="1">
    <citation type="journal article" date="2023" name="Insect Mol. Biol.">
        <title>Genome sequencing provides insights into the evolution of gene families encoding plant cell wall-degrading enzymes in longhorned beetles.</title>
        <authorList>
            <person name="Shin N.R."/>
            <person name="Okamura Y."/>
            <person name="Kirsch R."/>
            <person name="Pauchet Y."/>
        </authorList>
    </citation>
    <scope>NUCLEOTIDE SEQUENCE</scope>
    <source>
        <strain evidence="2">AMC_N1</strain>
    </source>
</reference>